<dbReference type="GO" id="GO:0046961">
    <property type="term" value="F:proton-transporting ATPase activity, rotational mechanism"/>
    <property type="evidence" value="ECO:0007669"/>
    <property type="project" value="InterPro"/>
</dbReference>
<name>A0A1I0WUG9_9CLOT</name>
<gene>
    <name evidence="4" type="ORF">SAMN04488528_100676</name>
</gene>
<dbReference type="InterPro" id="IPR036079">
    <property type="entry name" value="ATPase_csu/dsu_sf"/>
</dbReference>
<dbReference type="InterPro" id="IPR035067">
    <property type="entry name" value="V-type_ATPase_csu/dsu"/>
</dbReference>
<dbReference type="RefSeq" id="WP_090039472.1">
    <property type="nucleotide sequence ID" value="NZ_FOKI01000006.1"/>
</dbReference>
<evidence type="ECO:0000313" key="5">
    <source>
        <dbReference type="Proteomes" id="UP000198619"/>
    </source>
</evidence>
<keyword evidence="3" id="KW-0406">Ion transport</keyword>
<dbReference type="Gene3D" id="1.20.1690.10">
    <property type="entry name" value="V-type ATP synthase subunit C domain"/>
    <property type="match status" value="2"/>
</dbReference>
<dbReference type="InterPro" id="IPR002843">
    <property type="entry name" value="ATPase_V0-cplx_csu/dsu"/>
</dbReference>
<evidence type="ECO:0000256" key="2">
    <source>
        <dbReference type="ARBA" id="ARBA00022448"/>
    </source>
</evidence>
<dbReference type="EMBL" id="FOKI01000006">
    <property type="protein sequence ID" value="SFA92409.1"/>
    <property type="molecule type" value="Genomic_DNA"/>
</dbReference>
<dbReference type="InterPro" id="IPR044911">
    <property type="entry name" value="V-type_ATPase_csu/dsu_dom_3"/>
</dbReference>
<reference evidence="4 5" key="1">
    <citation type="submission" date="2016-10" db="EMBL/GenBank/DDBJ databases">
        <authorList>
            <person name="de Groot N.N."/>
        </authorList>
    </citation>
    <scope>NUCLEOTIDE SEQUENCE [LARGE SCALE GENOMIC DNA]</scope>
    <source>
        <strain evidence="4 5">DSM 12271</strain>
    </source>
</reference>
<dbReference type="Pfam" id="PF01992">
    <property type="entry name" value="vATP-synt_AC39"/>
    <property type="match status" value="1"/>
</dbReference>
<protein>
    <submittedName>
        <fullName evidence="4">V/A-type H+-transporting ATPase subunit C</fullName>
    </submittedName>
</protein>
<dbReference type="NCBIfam" id="NF002266">
    <property type="entry name" value="PRK01198.1-2"/>
    <property type="match status" value="1"/>
</dbReference>
<dbReference type="InterPro" id="IPR050873">
    <property type="entry name" value="V-ATPase_V0D/AC39_subunit"/>
</dbReference>
<dbReference type="STRING" id="84698.SAMN04488528_100676"/>
<comment type="similarity">
    <text evidence="1">Belongs to the V-ATPase V0D/AC39 subunit family.</text>
</comment>
<dbReference type="Proteomes" id="UP000198619">
    <property type="component" value="Unassembled WGS sequence"/>
</dbReference>
<organism evidence="4 5">
    <name type="scientific">Clostridium frigidicarnis</name>
    <dbReference type="NCBI Taxonomy" id="84698"/>
    <lineage>
        <taxon>Bacteria</taxon>
        <taxon>Bacillati</taxon>
        <taxon>Bacillota</taxon>
        <taxon>Clostridia</taxon>
        <taxon>Eubacteriales</taxon>
        <taxon>Clostridiaceae</taxon>
        <taxon>Clostridium</taxon>
    </lineage>
</organism>
<evidence type="ECO:0000256" key="3">
    <source>
        <dbReference type="ARBA" id="ARBA00023065"/>
    </source>
</evidence>
<dbReference type="Gene3D" id="1.10.132.50">
    <property type="entry name" value="ATP synthase (C/AC39) subunit, domain 3"/>
    <property type="match status" value="1"/>
</dbReference>
<dbReference type="PANTHER" id="PTHR38682:SF1">
    <property type="entry name" value="V-TYPE ATP SYNTHASE SUBUNIT C"/>
    <property type="match status" value="1"/>
</dbReference>
<proteinExistence type="inferred from homology"/>
<dbReference type="SUPFAM" id="SSF103486">
    <property type="entry name" value="V-type ATP synthase subunit C"/>
    <property type="match status" value="1"/>
</dbReference>
<keyword evidence="5" id="KW-1185">Reference proteome</keyword>
<dbReference type="AlphaFoldDB" id="A0A1I0WUG9"/>
<evidence type="ECO:0000256" key="1">
    <source>
        <dbReference type="ARBA" id="ARBA00006709"/>
    </source>
</evidence>
<keyword evidence="2" id="KW-0813">Transport</keyword>
<sequence>MDRMNFTQAVARLRVLETRLLNKIKIERMIDSTSALEALKVLQETEYGSLMGNVKRAEDYDNLLSEELKRIFSLAYEITPEKSFVDIMSLKYDYHNLKVLLKAKALKGDLDHLLMEVGTISAEKLKLFITTEEYKELNQLMREALMEAQRAFEESKDPQVIDIILDKYLYKDMLNRSIETEFDFMKDYVKDNIDFTNIRTYIRLKKQQKGVKFFKVVFLESGNIKEEVFVKNYEDSVENFIPKLSFLKAYDFIKKGLEDYVVTGKLSSFEKVTEDYIMKEAKKAKYVNFGPEPIVSYVIAKETEIKVLRIIMVGKINNLSPDAIRERLRDVYV</sequence>
<accession>A0A1I0WUG9</accession>
<evidence type="ECO:0000313" key="4">
    <source>
        <dbReference type="EMBL" id="SFA92409.1"/>
    </source>
</evidence>
<dbReference type="OrthoDB" id="1653at2"/>
<dbReference type="PANTHER" id="PTHR38682">
    <property type="entry name" value="V-TYPE ATP SYNTHASE SUBUNIT C"/>
    <property type="match status" value="1"/>
</dbReference>